<dbReference type="Proteomes" id="UP001055879">
    <property type="component" value="Linkage Group LG13"/>
</dbReference>
<organism evidence="1 2">
    <name type="scientific">Arctium lappa</name>
    <name type="common">Greater burdock</name>
    <name type="synonym">Lappa major</name>
    <dbReference type="NCBI Taxonomy" id="4217"/>
    <lineage>
        <taxon>Eukaryota</taxon>
        <taxon>Viridiplantae</taxon>
        <taxon>Streptophyta</taxon>
        <taxon>Embryophyta</taxon>
        <taxon>Tracheophyta</taxon>
        <taxon>Spermatophyta</taxon>
        <taxon>Magnoliopsida</taxon>
        <taxon>eudicotyledons</taxon>
        <taxon>Gunneridae</taxon>
        <taxon>Pentapetalae</taxon>
        <taxon>asterids</taxon>
        <taxon>campanulids</taxon>
        <taxon>Asterales</taxon>
        <taxon>Asteraceae</taxon>
        <taxon>Carduoideae</taxon>
        <taxon>Cardueae</taxon>
        <taxon>Arctiinae</taxon>
        <taxon>Arctium</taxon>
    </lineage>
</organism>
<dbReference type="EMBL" id="CM042059">
    <property type="protein sequence ID" value="KAI3680920.1"/>
    <property type="molecule type" value="Genomic_DNA"/>
</dbReference>
<proteinExistence type="predicted"/>
<protein>
    <submittedName>
        <fullName evidence="1">Uncharacterized protein</fullName>
    </submittedName>
</protein>
<evidence type="ECO:0000313" key="2">
    <source>
        <dbReference type="Proteomes" id="UP001055879"/>
    </source>
</evidence>
<reference evidence="2" key="1">
    <citation type="journal article" date="2022" name="Mol. Ecol. Resour.">
        <title>The genomes of chicory, endive, great burdock and yacon provide insights into Asteraceae palaeo-polyploidization history and plant inulin production.</title>
        <authorList>
            <person name="Fan W."/>
            <person name="Wang S."/>
            <person name="Wang H."/>
            <person name="Wang A."/>
            <person name="Jiang F."/>
            <person name="Liu H."/>
            <person name="Zhao H."/>
            <person name="Xu D."/>
            <person name="Zhang Y."/>
        </authorList>
    </citation>
    <scope>NUCLEOTIDE SEQUENCE [LARGE SCALE GENOMIC DNA]</scope>
    <source>
        <strain evidence="2">cv. Niubang</strain>
    </source>
</reference>
<sequence>MKARDGDCRALEQWLHLFNYDLYGKLYVLCVLSNRFFCEELIKAGILNVNYFSSPSSLSLYSIFFVLIWFDFL</sequence>
<reference evidence="1 2" key="2">
    <citation type="journal article" date="2022" name="Mol. Ecol. Resour.">
        <title>The genomes of chicory, endive, great burdock and yacon provide insights into Asteraceae paleo-polyploidization history and plant inulin production.</title>
        <authorList>
            <person name="Fan W."/>
            <person name="Wang S."/>
            <person name="Wang H."/>
            <person name="Wang A."/>
            <person name="Jiang F."/>
            <person name="Liu H."/>
            <person name="Zhao H."/>
            <person name="Xu D."/>
            <person name="Zhang Y."/>
        </authorList>
    </citation>
    <scope>NUCLEOTIDE SEQUENCE [LARGE SCALE GENOMIC DNA]</scope>
    <source>
        <strain evidence="2">cv. Niubang</strain>
    </source>
</reference>
<accession>A0ACB8Y7V8</accession>
<comment type="caution">
    <text evidence="1">The sequence shown here is derived from an EMBL/GenBank/DDBJ whole genome shotgun (WGS) entry which is preliminary data.</text>
</comment>
<evidence type="ECO:0000313" key="1">
    <source>
        <dbReference type="EMBL" id="KAI3680920.1"/>
    </source>
</evidence>
<keyword evidence="2" id="KW-1185">Reference proteome</keyword>
<gene>
    <name evidence="1" type="ORF">L6452_35699</name>
</gene>
<name>A0ACB8Y7V8_ARCLA</name>